<gene>
    <name evidence="3" type="ORF">HU200_040085</name>
</gene>
<dbReference type="EMBL" id="JACEFO010001963">
    <property type="protein sequence ID" value="KAF8691699.1"/>
    <property type="molecule type" value="Genomic_DNA"/>
</dbReference>
<evidence type="ECO:0000256" key="2">
    <source>
        <dbReference type="SAM" id="SignalP"/>
    </source>
</evidence>
<comment type="caution">
    <text evidence="3">The sequence shown here is derived from an EMBL/GenBank/DDBJ whole genome shotgun (WGS) entry which is preliminary data.</text>
</comment>
<keyword evidence="1" id="KW-0472">Membrane</keyword>
<evidence type="ECO:0000256" key="1">
    <source>
        <dbReference type="SAM" id="Phobius"/>
    </source>
</evidence>
<organism evidence="3 4">
    <name type="scientific">Digitaria exilis</name>
    <dbReference type="NCBI Taxonomy" id="1010633"/>
    <lineage>
        <taxon>Eukaryota</taxon>
        <taxon>Viridiplantae</taxon>
        <taxon>Streptophyta</taxon>
        <taxon>Embryophyta</taxon>
        <taxon>Tracheophyta</taxon>
        <taxon>Spermatophyta</taxon>
        <taxon>Magnoliopsida</taxon>
        <taxon>Liliopsida</taxon>
        <taxon>Poales</taxon>
        <taxon>Poaceae</taxon>
        <taxon>PACMAD clade</taxon>
        <taxon>Panicoideae</taxon>
        <taxon>Panicodae</taxon>
        <taxon>Paniceae</taxon>
        <taxon>Anthephorinae</taxon>
        <taxon>Digitaria</taxon>
    </lineage>
</organism>
<reference evidence="3" key="1">
    <citation type="submission" date="2020-07" db="EMBL/GenBank/DDBJ databases">
        <title>Genome sequence and genetic diversity analysis of an under-domesticated orphan crop, white fonio (Digitaria exilis).</title>
        <authorList>
            <person name="Bennetzen J.L."/>
            <person name="Chen S."/>
            <person name="Ma X."/>
            <person name="Wang X."/>
            <person name="Yssel A.E.J."/>
            <person name="Chaluvadi S.R."/>
            <person name="Johnson M."/>
            <person name="Gangashetty P."/>
            <person name="Hamidou F."/>
            <person name="Sanogo M.D."/>
            <person name="Zwaenepoel A."/>
            <person name="Wallace J."/>
            <person name="Van De Peer Y."/>
            <person name="Van Deynze A."/>
        </authorList>
    </citation>
    <scope>NUCLEOTIDE SEQUENCE</scope>
    <source>
        <tissue evidence="3">Leaves</tissue>
    </source>
</reference>
<accession>A0A835B6K1</accession>
<keyword evidence="4" id="KW-1185">Reference proteome</keyword>
<feature type="transmembrane region" description="Helical" evidence="1">
    <location>
        <begin position="87"/>
        <end position="107"/>
    </location>
</feature>
<name>A0A835B6K1_9POAL</name>
<dbReference type="AlphaFoldDB" id="A0A835B6K1"/>
<protein>
    <submittedName>
        <fullName evidence="3">Uncharacterized protein</fullName>
    </submittedName>
</protein>
<feature type="signal peptide" evidence="2">
    <location>
        <begin position="1"/>
        <end position="20"/>
    </location>
</feature>
<keyword evidence="2" id="KW-0732">Signal</keyword>
<keyword evidence="1" id="KW-1133">Transmembrane helix</keyword>
<evidence type="ECO:0000313" key="4">
    <source>
        <dbReference type="Proteomes" id="UP000636709"/>
    </source>
</evidence>
<dbReference type="Proteomes" id="UP000636709">
    <property type="component" value="Unassembled WGS sequence"/>
</dbReference>
<evidence type="ECO:0000313" key="3">
    <source>
        <dbReference type="EMBL" id="KAF8691699.1"/>
    </source>
</evidence>
<feature type="chain" id="PRO_5032727669" evidence="2">
    <location>
        <begin position="21"/>
        <end position="389"/>
    </location>
</feature>
<proteinExistence type="predicted"/>
<sequence length="389" mass="42418">MPSYVFSVLCFCTLSGLASPRPSPSSPFRLRRLSVAPLPKYHHPALQSETLSPSFTLHRHGLRLVSEGCCLGSCMAGGGWARTRPSATPLLLLVLCALLLCGVLLLVPPEERLPVTAGASSSWAAAARSTRFRARGRWNSAGLGDAKHEAAEVDAPPPPLLLLSTLDLEWVLELDDPRLLMNDASRRVCLCLVHPRRIDHLPAGPPRQAGSCKQRLLVSTLWWLNRRMPVRLCFVQNHKAGRDRGMFVVTGTWANTCGPMYARQRFVAAILELIMGCSTHKPDPTHPENVRPNPTRSCDGTLGRVSAALRDCEEGKGLRDTRSWSCSPLSTFAYGPERGAITYSRKLHLASVVAYGLSCRKPRAVTKLGAHGPLSELGDVSPSIHVPWA</sequence>
<keyword evidence="1" id="KW-0812">Transmembrane</keyword>